<organism evidence="4 5">
    <name type="scientific">Ascodesmis nigricans</name>
    <dbReference type="NCBI Taxonomy" id="341454"/>
    <lineage>
        <taxon>Eukaryota</taxon>
        <taxon>Fungi</taxon>
        <taxon>Dikarya</taxon>
        <taxon>Ascomycota</taxon>
        <taxon>Pezizomycotina</taxon>
        <taxon>Pezizomycetes</taxon>
        <taxon>Pezizales</taxon>
        <taxon>Ascodesmidaceae</taxon>
        <taxon>Ascodesmis</taxon>
    </lineage>
</organism>
<dbReference type="SMART" id="SM00248">
    <property type="entry name" value="ANK"/>
    <property type="match status" value="3"/>
</dbReference>
<reference evidence="4 5" key="1">
    <citation type="submission" date="2019-04" db="EMBL/GenBank/DDBJ databases">
        <title>Comparative genomics and transcriptomics to analyze fruiting body development in filamentous ascomycetes.</title>
        <authorList>
            <consortium name="DOE Joint Genome Institute"/>
            <person name="Lutkenhaus R."/>
            <person name="Traeger S."/>
            <person name="Breuer J."/>
            <person name="Kuo A."/>
            <person name="Lipzen A."/>
            <person name="Pangilinan J."/>
            <person name="Dilworth D."/>
            <person name="Sandor L."/>
            <person name="Poggeler S."/>
            <person name="Barry K."/>
            <person name="Grigoriev I.V."/>
            <person name="Nowrousian M."/>
        </authorList>
    </citation>
    <scope>NUCLEOTIDE SEQUENCE [LARGE SCALE GENOMIC DNA]</scope>
    <source>
        <strain evidence="4 5">CBS 389.68</strain>
    </source>
</reference>
<evidence type="ECO:0000256" key="2">
    <source>
        <dbReference type="ARBA" id="ARBA00023043"/>
    </source>
</evidence>
<keyword evidence="2 3" id="KW-0040">ANK repeat</keyword>
<gene>
    <name evidence="4" type="ORF">EX30DRAFT_296334</name>
</gene>
<name>A0A4S2MSV7_9PEZI</name>
<protein>
    <submittedName>
        <fullName evidence="4">Ankyrin</fullName>
    </submittedName>
</protein>
<dbReference type="Pfam" id="PF00023">
    <property type="entry name" value="Ank"/>
    <property type="match status" value="1"/>
</dbReference>
<feature type="repeat" description="ANK" evidence="3">
    <location>
        <begin position="68"/>
        <end position="106"/>
    </location>
</feature>
<dbReference type="AlphaFoldDB" id="A0A4S2MSV7"/>
<dbReference type="GO" id="GO:0005634">
    <property type="term" value="C:nucleus"/>
    <property type="evidence" value="ECO:0007669"/>
    <property type="project" value="TreeGrafter"/>
</dbReference>
<evidence type="ECO:0000313" key="5">
    <source>
        <dbReference type="Proteomes" id="UP000298138"/>
    </source>
</evidence>
<dbReference type="Gene3D" id="1.25.40.20">
    <property type="entry name" value="Ankyrin repeat-containing domain"/>
    <property type="match status" value="1"/>
</dbReference>
<evidence type="ECO:0000256" key="3">
    <source>
        <dbReference type="PROSITE-ProRule" id="PRU00023"/>
    </source>
</evidence>
<dbReference type="STRING" id="341454.A0A4S2MSV7"/>
<dbReference type="InterPro" id="IPR002110">
    <property type="entry name" value="Ankyrin_rpt"/>
</dbReference>
<dbReference type="InParanoid" id="A0A4S2MSV7"/>
<feature type="non-terminal residue" evidence="4">
    <location>
        <position position="118"/>
    </location>
</feature>
<sequence length="118" mass="12742">TPLWLAAWKGHHTLIEELLRHKDIDVNAADATGCSPLLIATKQEHIQVVDQIIGRGIPEMDINQQDSSGCSPLHAGVMNGDYTIIQPDIVKVLLTQEGLDVNGKNSKGSTPLILALSQ</sequence>
<dbReference type="PROSITE" id="PS50088">
    <property type="entry name" value="ANK_REPEAT"/>
    <property type="match status" value="2"/>
</dbReference>
<keyword evidence="5" id="KW-1185">Reference proteome</keyword>
<proteinExistence type="predicted"/>
<accession>A0A4S2MSV7</accession>
<dbReference type="InterPro" id="IPR036770">
    <property type="entry name" value="Ankyrin_rpt-contain_sf"/>
</dbReference>
<feature type="repeat" description="ANK" evidence="3">
    <location>
        <begin position="1"/>
        <end position="31"/>
    </location>
</feature>
<keyword evidence="1" id="KW-0677">Repeat</keyword>
<feature type="non-terminal residue" evidence="4">
    <location>
        <position position="1"/>
    </location>
</feature>
<dbReference type="GO" id="GO:0010468">
    <property type="term" value="P:regulation of gene expression"/>
    <property type="evidence" value="ECO:0007669"/>
    <property type="project" value="TreeGrafter"/>
</dbReference>
<dbReference type="Proteomes" id="UP000298138">
    <property type="component" value="Unassembled WGS sequence"/>
</dbReference>
<dbReference type="SUPFAM" id="SSF48403">
    <property type="entry name" value="Ankyrin repeat"/>
    <property type="match status" value="1"/>
</dbReference>
<dbReference type="OrthoDB" id="341259at2759"/>
<evidence type="ECO:0000313" key="4">
    <source>
        <dbReference type="EMBL" id="TGZ79558.1"/>
    </source>
</evidence>
<dbReference type="PANTHER" id="PTHR24124:SF14">
    <property type="entry name" value="CHROMOSOME UNDETERMINED SCAFFOLD_25, WHOLE GENOME SHOTGUN SEQUENCE"/>
    <property type="match status" value="1"/>
</dbReference>
<dbReference type="PANTHER" id="PTHR24124">
    <property type="entry name" value="ANKYRIN REPEAT FAMILY A"/>
    <property type="match status" value="1"/>
</dbReference>
<dbReference type="EMBL" id="ML220130">
    <property type="protein sequence ID" value="TGZ79558.1"/>
    <property type="molecule type" value="Genomic_DNA"/>
</dbReference>
<dbReference type="Pfam" id="PF12796">
    <property type="entry name" value="Ank_2"/>
    <property type="match status" value="1"/>
</dbReference>
<evidence type="ECO:0000256" key="1">
    <source>
        <dbReference type="ARBA" id="ARBA00022737"/>
    </source>
</evidence>